<dbReference type="AlphaFoldDB" id="H1D1F4"/>
<dbReference type="RefSeq" id="WP_008859936.1">
    <property type="nucleotide sequence ID" value="NZ_JH591188.1"/>
</dbReference>
<sequence>MTLSSGGNLSARSSILASENGKVTLAAGDDVIFSNGYNEARNDYGLKYKEKGFLSGKITAVKCHDEEKKASPAIISGDSISILFGKDTRISASQIIASHDVTAAAGGISIFPQPLNTSPMITKSRSRRTRSRIFLP</sequence>
<accession>H1D1F4</accession>
<evidence type="ECO:0000313" key="1">
    <source>
        <dbReference type="EMBL" id="EHO62577.1"/>
    </source>
</evidence>
<dbReference type="EMBL" id="ADLT01000049">
    <property type="protein sequence ID" value="EHO62577.1"/>
    <property type="molecule type" value="Genomic_DNA"/>
</dbReference>
<protein>
    <submittedName>
        <fullName evidence="1">Uncharacterized protein</fullName>
    </submittedName>
</protein>
<comment type="caution">
    <text evidence="1">The sequence shown here is derived from an EMBL/GenBank/DDBJ whole genome shotgun (WGS) entry which is preliminary data.</text>
</comment>
<dbReference type="Proteomes" id="UP000003277">
    <property type="component" value="Unassembled WGS sequence"/>
</dbReference>
<evidence type="ECO:0000313" key="2">
    <source>
        <dbReference type="Proteomes" id="UP000003277"/>
    </source>
</evidence>
<dbReference type="PATRIC" id="fig|742743.3.peg.1467"/>
<name>H1D1F4_9FIRM</name>
<proteinExistence type="predicted"/>
<dbReference type="STRING" id="742743.HMPREF9453_01442"/>
<dbReference type="eggNOG" id="COG3210">
    <property type="taxonomic scope" value="Bacteria"/>
</dbReference>
<reference evidence="1 2" key="1">
    <citation type="submission" date="2011-11" db="EMBL/GenBank/DDBJ databases">
        <title>The Genome Sequence of Dialister succinatiphilus YIT 11850.</title>
        <authorList>
            <consortium name="The Broad Institute Genome Sequencing Platform"/>
            <person name="Earl A."/>
            <person name="Ward D."/>
            <person name="Feldgarden M."/>
            <person name="Gevers D."/>
            <person name="Morotomi M."/>
            <person name="Young S.K."/>
            <person name="Zeng Q."/>
            <person name="Gargeya S."/>
            <person name="Fitzgerald M."/>
            <person name="Haas B."/>
            <person name="Abouelleil A."/>
            <person name="Alvarado L."/>
            <person name="Arachchi H.M."/>
            <person name="Berlin A."/>
            <person name="Brown A."/>
            <person name="Chapman S.B."/>
            <person name="Dunbar C."/>
            <person name="Gearin G."/>
            <person name="Goldberg J."/>
            <person name="Griggs A."/>
            <person name="Gujja S."/>
            <person name="Heiman D."/>
            <person name="Howarth C."/>
            <person name="Lui A."/>
            <person name="MacDonald P.J.P."/>
            <person name="Montmayeur A."/>
            <person name="Murphy C."/>
            <person name="Neiman D."/>
            <person name="Pearson M."/>
            <person name="Priest M."/>
            <person name="Roberts A."/>
            <person name="Saif S."/>
            <person name="Shea T."/>
            <person name="Sisk P."/>
            <person name="Stolte C."/>
            <person name="Sykes S."/>
            <person name="Wortman J."/>
            <person name="Nusbaum C."/>
            <person name="Birren B."/>
        </authorList>
    </citation>
    <scope>NUCLEOTIDE SEQUENCE [LARGE SCALE GENOMIC DNA]</scope>
    <source>
        <strain evidence="1 2">YIT 11850</strain>
    </source>
</reference>
<keyword evidence="2" id="KW-1185">Reference proteome</keyword>
<gene>
    <name evidence="1" type="ORF">HMPREF9453_01442</name>
</gene>
<dbReference type="HOGENOM" id="CLU_1872133_0_0_9"/>
<organism evidence="1 2">
    <name type="scientific">Dialister succinatiphilus YIT 11850</name>
    <dbReference type="NCBI Taxonomy" id="742743"/>
    <lineage>
        <taxon>Bacteria</taxon>
        <taxon>Bacillati</taxon>
        <taxon>Bacillota</taxon>
        <taxon>Negativicutes</taxon>
        <taxon>Veillonellales</taxon>
        <taxon>Veillonellaceae</taxon>
        <taxon>Dialister</taxon>
    </lineage>
</organism>